<proteinExistence type="predicted"/>
<gene>
    <name evidence="1" type="ORF">ACMD2_10565</name>
</gene>
<reference evidence="1 2" key="1">
    <citation type="journal article" date="2016" name="DNA Res.">
        <title>The draft genome of MD-2 pineapple using hybrid error correction of long reads.</title>
        <authorList>
            <person name="Redwan R.M."/>
            <person name="Saidin A."/>
            <person name="Kumar S.V."/>
        </authorList>
    </citation>
    <scope>NUCLEOTIDE SEQUENCE [LARGE SCALE GENOMIC DNA]</scope>
    <source>
        <strain evidence="2">cv. MD2</strain>
        <tissue evidence="1">Leaf</tissue>
    </source>
</reference>
<organism evidence="1 2">
    <name type="scientific">Ananas comosus</name>
    <name type="common">Pineapple</name>
    <name type="synonym">Ananas ananas</name>
    <dbReference type="NCBI Taxonomy" id="4615"/>
    <lineage>
        <taxon>Eukaryota</taxon>
        <taxon>Viridiplantae</taxon>
        <taxon>Streptophyta</taxon>
        <taxon>Embryophyta</taxon>
        <taxon>Tracheophyta</taxon>
        <taxon>Spermatophyta</taxon>
        <taxon>Magnoliopsida</taxon>
        <taxon>Liliopsida</taxon>
        <taxon>Poales</taxon>
        <taxon>Bromeliaceae</taxon>
        <taxon>Bromelioideae</taxon>
        <taxon>Ananas</taxon>
    </lineage>
</organism>
<protein>
    <submittedName>
        <fullName evidence="1">Uncharacterized protein</fullName>
    </submittedName>
</protein>
<evidence type="ECO:0000313" key="1">
    <source>
        <dbReference type="EMBL" id="OAY72898.1"/>
    </source>
</evidence>
<sequence length="67" mass="6950">MLACIACTKEGGEDSARAAATPSTKDAVKSLTTQASEIFIIGGFKADMWGPTSGDGGRIVQCVTRRD</sequence>
<name>A0A199V7A8_ANACO</name>
<comment type="caution">
    <text evidence="1">The sequence shown here is derived from an EMBL/GenBank/DDBJ whole genome shotgun (WGS) entry which is preliminary data.</text>
</comment>
<dbReference type="EMBL" id="LSRQ01002932">
    <property type="protein sequence ID" value="OAY72898.1"/>
    <property type="molecule type" value="Genomic_DNA"/>
</dbReference>
<evidence type="ECO:0000313" key="2">
    <source>
        <dbReference type="Proteomes" id="UP000092600"/>
    </source>
</evidence>
<accession>A0A199V7A8</accession>
<dbReference type="AlphaFoldDB" id="A0A199V7A8"/>
<dbReference type="Proteomes" id="UP000092600">
    <property type="component" value="Unassembled WGS sequence"/>
</dbReference>